<name>A1KC53_AZOSB</name>
<dbReference type="InterPro" id="IPR001109">
    <property type="entry name" value="Hydrogenase_HupF/HypC"/>
</dbReference>
<dbReference type="SUPFAM" id="SSF159127">
    <property type="entry name" value="HupF/HypC-like"/>
    <property type="match status" value="1"/>
</dbReference>
<dbReference type="Pfam" id="PF01455">
    <property type="entry name" value="HupF_HypC"/>
    <property type="match status" value="1"/>
</dbReference>
<protein>
    <submittedName>
        <fullName evidence="2">Hydrogenase expression/formation protein hupF</fullName>
    </submittedName>
</protein>
<dbReference type="Gene3D" id="2.30.30.140">
    <property type="match status" value="1"/>
</dbReference>
<dbReference type="GO" id="GO:1902670">
    <property type="term" value="F:carbon dioxide binding"/>
    <property type="evidence" value="ECO:0007669"/>
    <property type="project" value="TreeGrafter"/>
</dbReference>
<dbReference type="PANTHER" id="PTHR35177:SF1">
    <property type="entry name" value="HYDROGENASE MATURATION FACTOR HYPC"/>
    <property type="match status" value="1"/>
</dbReference>
<dbReference type="NCBIfam" id="TIGR00074">
    <property type="entry name" value="hypC_hupF"/>
    <property type="match status" value="1"/>
</dbReference>
<dbReference type="RefSeq" id="WP_011767515.1">
    <property type="nucleotide sequence ID" value="NC_008702.1"/>
</dbReference>
<evidence type="ECO:0000256" key="1">
    <source>
        <dbReference type="ARBA" id="ARBA00006018"/>
    </source>
</evidence>
<evidence type="ECO:0000313" key="3">
    <source>
        <dbReference type="Proteomes" id="UP000002588"/>
    </source>
</evidence>
<dbReference type="GO" id="GO:0051604">
    <property type="term" value="P:protein maturation"/>
    <property type="evidence" value="ECO:0007669"/>
    <property type="project" value="TreeGrafter"/>
</dbReference>
<sequence length="103" mass="11115">MCVGIPVQVLRSEETRALCRDRDGSDVWVDLLLVGEQPPGTWLMCFLGAAREVIDADTAQRTLAALAALDTLMAGGDADLDAAFADLVNREPELPDFLKPQTT</sequence>
<dbReference type="HOGENOM" id="CLU_159381_0_0_4"/>
<gene>
    <name evidence="2" type="primary">hupF</name>
    <name evidence="2" type="ordered locus">azo3793</name>
</gene>
<dbReference type="Proteomes" id="UP000002588">
    <property type="component" value="Chromosome"/>
</dbReference>
<comment type="similarity">
    <text evidence="1">Belongs to the HupF/HypC family.</text>
</comment>
<dbReference type="InterPro" id="IPR019812">
    <property type="entry name" value="Hydgase_assmbl_chp_CS"/>
</dbReference>
<proteinExistence type="inferred from homology"/>
<dbReference type="PANTHER" id="PTHR35177">
    <property type="entry name" value="HYDROGENASE MATURATION FACTOR HYBG"/>
    <property type="match status" value="1"/>
</dbReference>
<dbReference type="PROSITE" id="PS01097">
    <property type="entry name" value="HUPF_HYPC"/>
    <property type="match status" value="1"/>
</dbReference>
<organism evidence="2 3">
    <name type="scientific">Azoarcus sp. (strain BH72)</name>
    <dbReference type="NCBI Taxonomy" id="418699"/>
    <lineage>
        <taxon>Bacteria</taxon>
        <taxon>Pseudomonadati</taxon>
        <taxon>Pseudomonadota</taxon>
        <taxon>Betaproteobacteria</taxon>
        <taxon>Rhodocyclales</taxon>
        <taxon>Zoogloeaceae</taxon>
        <taxon>Azoarcus</taxon>
    </lineage>
</organism>
<dbReference type="STRING" id="62928.azo3793"/>
<dbReference type="EMBL" id="AM406670">
    <property type="protein sequence ID" value="CAL96409.1"/>
    <property type="molecule type" value="Genomic_DNA"/>
</dbReference>
<dbReference type="AlphaFoldDB" id="A1KC53"/>
<reference evidence="2 3" key="1">
    <citation type="journal article" date="2006" name="Nat. Biotechnol.">
        <title>Complete genome of the mutualistic, N2-fixing grass endophyte Azoarcus sp. strain BH72.</title>
        <authorList>
            <person name="Krause A."/>
            <person name="Ramakumar A."/>
            <person name="Bartels D."/>
            <person name="Battistoni F."/>
            <person name="Bekel T."/>
            <person name="Boch J."/>
            <person name="Boehm M."/>
            <person name="Friedrich F."/>
            <person name="Hurek T."/>
            <person name="Krause L."/>
            <person name="Linke B."/>
            <person name="McHardy A.C."/>
            <person name="Sarkar A."/>
            <person name="Schneiker S."/>
            <person name="Syed A.A."/>
            <person name="Thauer R."/>
            <person name="Vorhoelter F.-J."/>
            <person name="Weidner S."/>
            <person name="Puehler A."/>
            <person name="Reinhold-Hurek B."/>
            <person name="Kaiser O."/>
            <person name="Goesmann A."/>
        </authorList>
    </citation>
    <scope>NUCLEOTIDE SEQUENCE [LARGE SCALE GENOMIC DNA]</scope>
    <source>
        <strain evidence="2 3">BH72</strain>
    </source>
</reference>
<dbReference type="eggNOG" id="COG0298">
    <property type="taxonomic scope" value="Bacteria"/>
</dbReference>
<keyword evidence="3" id="KW-1185">Reference proteome</keyword>
<dbReference type="GO" id="GO:0005506">
    <property type="term" value="F:iron ion binding"/>
    <property type="evidence" value="ECO:0007669"/>
    <property type="project" value="TreeGrafter"/>
</dbReference>
<dbReference type="KEGG" id="azo:azo3793"/>
<dbReference type="PRINTS" id="PR00445">
    <property type="entry name" value="HUPFHYPC"/>
</dbReference>
<evidence type="ECO:0000313" key="2">
    <source>
        <dbReference type="EMBL" id="CAL96409.1"/>
    </source>
</evidence>
<accession>A1KC53</accession>